<keyword evidence="7" id="KW-0285">Flavoprotein</keyword>
<feature type="binding site" evidence="7">
    <location>
        <position position="46"/>
    </location>
    <ligand>
        <name>NADP(+)</name>
        <dbReference type="ChEBI" id="CHEBI:58349"/>
    </ligand>
</feature>
<dbReference type="InterPro" id="IPR035904">
    <property type="entry name" value="Chorismate_synth_AroC_sf"/>
</dbReference>
<sequence>MNTIGTHFRLTTFGESHGAAIGGVIDGCPAGVALRLDEVQEALDRRRPGGSDLTTPRKEEDRIEFLSGLMDGITTGAPIAFLIRNSDQRSGDYSSLEQVYRPSHADYTYTAKYGVRDHRGGGRSSARETAVRVAAGAIAMQILNDMGIEIVAYTASVGKVSMPQIYLDFVMKEEVEAHAVRTPLSQTAREMEEEIKAAREEGDSVGGTIACIIRGVPPGWGAPLYDKLSAKLSSAMLSINACKAFELGDGFAGCHARGSEQNDSFVPCPHSPRGIATLSNHSGGIQGGISNGEVIRFRVGFKPVSSISKKQQSVNKAGEQVEIEIAGRHDPCVLPRAVPIVEAMAALVLADSYLASLGDRREG</sequence>
<feature type="binding site" evidence="7">
    <location>
        <begin position="240"/>
        <end position="241"/>
    </location>
    <ligand>
        <name>FMN</name>
        <dbReference type="ChEBI" id="CHEBI:58210"/>
    </ligand>
</feature>
<gene>
    <name evidence="7" type="primary">aroC</name>
    <name evidence="9" type="ORF">HQ43_04750</name>
</gene>
<comment type="caution">
    <text evidence="7">Lacks conserved residue(s) required for the propagation of feature annotation.</text>
</comment>
<dbReference type="Pfam" id="PF01264">
    <property type="entry name" value="Chorismate_synt"/>
    <property type="match status" value="1"/>
</dbReference>
<evidence type="ECO:0000256" key="8">
    <source>
        <dbReference type="RuleBase" id="RU000605"/>
    </source>
</evidence>
<dbReference type="PANTHER" id="PTHR21085:SF0">
    <property type="entry name" value="CHORISMATE SYNTHASE"/>
    <property type="match status" value="1"/>
</dbReference>
<feature type="binding site" evidence="7">
    <location>
        <position position="287"/>
    </location>
    <ligand>
        <name>FMN</name>
        <dbReference type="ChEBI" id="CHEBI:58210"/>
    </ligand>
</feature>
<dbReference type="Gene3D" id="3.60.150.10">
    <property type="entry name" value="Chorismate synthase AroC"/>
    <property type="match status" value="1"/>
</dbReference>
<proteinExistence type="inferred from homology"/>
<dbReference type="SUPFAM" id="SSF103263">
    <property type="entry name" value="Chorismate synthase, AroC"/>
    <property type="match status" value="1"/>
</dbReference>
<keyword evidence="5 7" id="KW-0057">Aromatic amino acid biosynthesis</keyword>
<comment type="cofactor">
    <cofactor evidence="7 8">
        <name>FMNH2</name>
        <dbReference type="ChEBI" id="CHEBI:57618"/>
    </cofactor>
    <text evidence="7 8">Reduced FMN (FMNH(2)).</text>
</comment>
<keyword evidence="4 7" id="KW-0028">Amino-acid biosynthesis</keyword>
<feature type="binding site" evidence="7">
    <location>
        <begin position="302"/>
        <end position="306"/>
    </location>
    <ligand>
        <name>FMN</name>
        <dbReference type="ChEBI" id="CHEBI:58210"/>
    </ligand>
</feature>
<comment type="similarity">
    <text evidence="2 7 8">Belongs to the chorismate synthase family.</text>
</comment>
<keyword evidence="7" id="KW-0274">FAD</keyword>
<feature type="binding site" evidence="7">
    <location>
        <position position="328"/>
    </location>
    <ligand>
        <name>FMN</name>
        <dbReference type="ChEBI" id="CHEBI:58210"/>
    </ligand>
</feature>
<dbReference type="EC" id="4.2.3.5" evidence="3 7"/>
<protein>
    <recommendedName>
        <fullName evidence="3 7">Chorismate synthase</fullName>
        <shortName evidence="7">CS</shortName>
        <ecNumber evidence="3 7">4.2.3.5</ecNumber>
    </recommendedName>
    <alternativeName>
        <fullName evidence="7">5-enolpyruvylshikimate-3-phosphate phospholyase</fullName>
    </alternativeName>
</protein>
<dbReference type="CDD" id="cd07304">
    <property type="entry name" value="Chorismate_synthase"/>
    <property type="match status" value="1"/>
</dbReference>
<dbReference type="InterPro" id="IPR020541">
    <property type="entry name" value="Chorismate_synthase_CS"/>
</dbReference>
<comment type="subunit">
    <text evidence="7">Homotetramer.</text>
</comment>
<evidence type="ECO:0000256" key="3">
    <source>
        <dbReference type="ARBA" id="ARBA00013036"/>
    </source>
</evidence>
<accession>A0ABR4XKZ4</accession>
<dbReference type="PANTHER" id="PTHR21085">
    <property type="entry name" value="CHORISMATE SYNTHASE"/>
    <property type="match status" value="1"/>
</dbReference>
<dbReference type="PIRSF" id="PIRSF001456">
    <property type="entry name" value="Chorismate_synth"/>
    <property type="match status" value="1"/>
</dbReference>
<evidence type="ECO:0000313" key="10">
    <source>
        <dbReference type="Proteomes" id="UP000030101"/>
    </source>
</evidence>
<evidence type="ECO:0000256" key="5">
    <source>
        <dbReference type="ARBA" id="ARBA00023141"/>
    </source>
</evidence>
<organism evidence="9 10">
    <name type="scientific">Porphyromonas canoris</name>
    <dbReference type="NCBI Taxonomy" id="36875"/>
    <lineage>
        <taxon>Bacteria</taxon>
        <taxon>Pseudomonadati</taxon>
        <taxon>Bacteroidota</taxon>
        <taxon>Bacteroidia</taxon>
        <taxon>Bacteroidales</taxon>
        <taxon>Porphyromonadaceae</taxon>
        <taxon>Porphyromonas</taxon>
    </lineage>
</organism>
<dbReference type="NCBIfam" id="NF003793">
    <property type="entry name" value="PRK05382.1"/>
    <property type="match status" value="1"/>
</dbReference>
<keyword evidence="6 7" id="KW-0456">Lyase</keyword>
<feature type="binding site" evidence="7">
    <location>
        <begin position="123"/>
        <end position="125"/>
    </location>
    <ligand>
        <name>FMN</name>
        <dbReference type="ChEBI" id="CHEBI:58210"/>
    </ligand>
</feature>
<comment type="pathway">
    <text evidence="1 7 8">Metabolic intermediate biosynthesis; chorismate biosynthesis; chorismate from D-erythrose 4-phosphate and phosphoenolpyruvate: step 7/7.</text>
</comment>
<dbReference type="RefSeq" id="WP_036790325.1">
    <property type="nucleotide sequence ID" value="NZ_JQZV01000009.1"/>
</dbReference>
<dbReference type="EMBL" id="JQZV01000009">
    <property type="protein sequence ID" value="KGN92559.1"/>
    <property type="molecule type" value="Genomic_DNA"/>
</dbReference>
<dbReference type="PROSITE" id="PS00788">
    <property type="entry name" value="CHORISMATE_SYNTHASE_2"/>
    <property type="match status" value="1"/>
</dbReference>
<comment type="catalytic activity">
    <reaction evidence="7 8">
        <text>5-O-(1-carboxyvinyl)-3-phosphoshikimate = chorismate + phosphate</text>
        <dbReference type="Rhea" id="RHEA:21020"/>
        <dbReference type="ChEBI" id="CHEBI:29748"/>
        <dbReference type="ChEBI" id="CHEBI:43474"/>
        <dbReference type="ChEBI" id="CHEBI:57701"/>
        <dbReference type="EC" id="4.2.3.5"/>
    </reaction>
</comment>
<dbReference type="PROSITE" id="PS00789">
    <property type="entry name" value="CHORISMATE_SYNTHASE_3"/>
    <property type="match status" value="1"/>
</dbReference>
<evidence type="ECO:0000256" key="2">
    <source>
        <dbReference type="ARBA" id="ARBA00008014"/>
    </source>
</evidence>
<comment type="caution">
    <text evidence="9">The sequence shown here is derived from an EMBL/GenBank/DDBJ whole genome shotgun (WGS) entry which is preliminary data.</text>
</comment>
<keyword evidence="7" id="KW-0521">NADP</keyword>
<reference evidence="9 10" key="1">
    <citation type="submission" date="2014-08" db="EMBL/GenBank/DDBJ databases">
        <title>Porphyromonas canoris strain:OH2762 Genome sequencing.</title>
        <authorList>
            <person name="Wallis C."/>
            <person name="Deusch O."/>
            <person name="O'Flynn C."/>
            <person name="Davis I."/>
            <person name="Jospin G."/>
            <person name="Darling A.E."/>
            <person name="Coil D.A."/>
            <person name="Alexiev A."/>
            <person name="Horsfall A."/>
            <person name="Kirkwood N."/>
            <person name="Harris S."/>
            <person name="Eisen J.A."/>
        </authorList>
    </citation>
    <scope>NUCLEOTIDE SEQUENCE [LARGE SCALE GENOMIC DNA]</scope>
    <source>
        <strain evidence="10">COT-108 OH2762</strain>
    </source>
</reference>
<keyword evidence="10" id="KW-1185">Reference proteome</keyword>
<comment type="function">
    <text evidence="7">Catalyzes the anti-1,4-elimination of the C-3 phosphate and the C-6 proR hydrogen from 5-enolpyruvylshikimate-3-phosphate (EPSP) to yield chorismate, which is the branch point compound that serves as the starting substrate for the three terminal pathways of aromatic amino acid biosynthesis. This reaction introduces a second double bond into the aromatic ring system.</text>
</comment>
<evidence type="ECO:0000313" key="9">
    <source>
        <dbReference type="EMBL" id="KGN92559.1"/>
    </source>
</evidence>
<dbReference type="InterPro" id="IPR000453">
    <property type="entry name" value="Chorismate_synth"/>
</dbReference>
<dbReference type="HAMAP" id="MF_00300">
    <property type="entry name" value="Chorismate_synth"/>
    <property type="match status" value="1"/>
</dbReference>
<evidence type="ECO:0000256" key="6">
    <source>
        <dbReference type="ARBA" id="ARBA00023239"/>
    </source>
</evidence>
<keyword evidence="7" id="KW-0288">FMN</keyword>
<dbReference type="Proteomes" id="UP000030101">
    <property type="component" value="Unassembled WGS sequence"/>
</dbReference>
<evidence type="ECO:0000256" key="4">
    <source>
        <dbReference type="ARBA" id="ARBA00022605"/>
    </source>
</evidence>
<evidence type="ECO:0000256" key="7">
    <source>
        <dbReference type="HAMAP-Rule" id="MF_00300"/>
    </source>
</evidence>
<name>A0ABR4XKZ4_9PORP</name>
<dbReference type="PROSITE" id="PS00787">
    <property type="entry name" value="CHORISMATE_SYNTHASE_1"/>
    <property type="match status" value="1"/>
</dbReference>
<dbReference type="NCBIfam" id="TIGR00033">
    <property type="entry name" value="aroC"/>
    <property type="match status" value="1"/>
</dbReference>
<evidence type="ECO:0000256" key="1">
    <source>
        <dbReference type="ARBA" id="ARBA00005044"/>
    </source>
</evidence>